<gene>
    <name evidence="2" type="ORF">BKA67DRAFT_563848</name>
</gene>
<dbReference type="GeneID" id="70131574"/>
<dbReference type="SUPFAM" id="SSF81606">
    <property type="entry name" value="PP2C-like"/>
    <property type="match status" value="1"/>
</dbReference>
<dbReference type="GO" id="GO:0004741">
    <property type="term" value="F:[pyruvate dehydrogenase (acetyl-transferring)]-phosphatase activity"/>
    <property type="evidence" value="ECO:0007669"/>
    <property type="project" value="TreeGrafter"/>
</dbReference>
<dbReference type="SMART" id="SM00332">
    <property type="entry name" value="PP2Cc"/>
    <property type="match status" value="1"/>
</dbReference>
<dbReference type="PANTHER" id="PTHR13832">
    <property type="entry name" value="PROTEIN PHOSPHATASE 2C"/>
    <property type="match status" value="1"/>
</dbReference>
<organism evidence="2 3">
    <name type="scientific">Truncatella angustata</name>
    <dbReference type="NCBI Taxonomy" id="152316"/>
    <lineage>
        <taxon>Eukaryota</taxon>
        <taxon>Fungi</taxon>
        <taxon>Dikarya</taxon>
        <taxon>Ascomycota</taxon>
        <taxon>Pezizomycotina</taxon>
        <taxon>Sordariomycetes</taxon>
        <taxon>Xylariomycetidae</taxon>
        <taxon>Amphisphaeriales</taxon>
        <taxon>Sporocadaceae</taxon>
        <taxon>Truncatella</taxon>
    </lineage>
</organism>
<keyword evidence="3" id="KW-1185">Reference proteome</keyword>
<evidence type="ECO:0000313" key="3">
    <source>
        <dbReference type="Proteomes" id="UP000758603"/>
    </source>
</evidence>
<protein>
    <submittedName>
        <fullName evidence="2">Phosphatase 2C-like domain-containing protein</fullName>
    </submittedName>
</protein>
<dbReference type="InterPro" id="IPR015655">
    <property type="entry name" value="PP2C"/>
</dbReference>
<name>A0A9P8UKR8_9PEZI</name>
<dbReference type="AlphaFoldDB" id="A0A9P8UKR8"/>
<dbReference type="PANTHER" id="PTHR13832:SF792">
    <property type="entry name" value="GM14286P"/>
    <property type="match status" value="1"/>
</dbReference>
<reference evidence="2" key="1">
    <citation type="journal article" date="2021" name="Nat. Commun.">
        <title>Genetic determinants of endophytism in the Arabidopsis root mycobiome.</title>
        <authorList>
            <person name="Mesny F."/>
            <person name="Miyauchi S."/>
            <person name="Thiergart T."/>
            <person name="Pickel B."/>
            <person name="Atanasova L."/>
            <person name="Karlsson M."/>
            <person name="Huettel B."/>
            <person name="Barry K.W."/>
            <person name="Haridas S."/>
            <person name="Chen C."/>
            <person name="Bauer D."/>
            <person name="Andreopoulos W."/>
            <person name="Pangilinan J."/>
            <person name="LaButti K."/>
            <person name="Riley R."/>
            <person name="Lipzen A."/>
            <person name="Clum A."/>
            <person name="Drula E."/>
            <person name="Henrissat B."/>
            <person name="Kohler A."/>
            <person name="Grigoriev I.V."/>
            <person name="Martin F.M."/>
            <person name="Hacquard S."/>
        </authorList>
    </citation>
    <scope>NUCLEOTIDE SEQUENCE</scope>
    <source>
        <strain evidence="2">MPI-SDFR-AT-0073</strain>
    </source>
</reference>
<dbReference type="Pfam" id="PF00481">
    <property type="entry name" value="PP2C"/>
    <property type="match status" value="1"/>
</dbReference>
<comment type="caution">
    <text evidence="2">The sequence shown here is derived from an EMBL/GenBank/DDBJ whole genome shotgun (WGS) entry which is preliminary data.</text>
</comment>
<dbReference type="Proteomes" id="UP000758603">
    <property type="component" value="Unassembled WGS sequence"/>
</dbReference>
<evidence type="ECO:0000259" key="1">
    <source>
        <dbReference type="PROSITE" id="PS51746"/>
    </source>
</evidence>
<accession>A0A9P8UKR8</accession>
<dbReference type="OrthoDB" id="420076at2759"/>
<dbReference type="RefSeq" id="XP_045958251.1">
    <property type="nucleotide sequence ID" value="XM_046102682.1"/>
</dbReference>
<evidence type="ECO:0000313" key="2">
    <source>
        <dbReference type="EMBL" id="KAH6653981.1"/>
    </source>
</evidence>
<feature type="domain" description="PPM-type phosphatase" evidence="1">
    <location>
        <begin position="136"/>
        <end position="490"/>
    </location>
</feature>
<dbReference type="InterPro" id="IPR036457">
    <property type="entry name" value="PPM-type-like_dom_sf"/>
</dbReference>
<dbReference type="InterPro" id="IPR001932">
    <property type="entry name" value="PPM-type_phosphatase-like_dom"/>
</dbReference>
<sequence>MMTQQLVRRAPRLVAVATTKIATSQARSFTSDTKLKGASNTLLVLGGLGSAFLAYEYAAGAGVAGQTKDVGANKVPDLNNLGPSDRIDYSPAITIEDVERRLNAGAFSCRDGNVRGVERYDGAELGSNAINEDASVHGKFESPLKTGDGSEWMAWGVFDGHNGWHTSKLLTKQLLPYVQQALRNIEPENGVISDAQIHEAIGSAFRNLDDALVKSAKVIIESDLPYSEKVEKLKPAQSGACALLTLYDPSSGKLHVANTGDCRAVIGYKTPDGKWKARALTKDQTGRNKDEIARLKAQFPDEPNIFLSKGRVYGMMPSRTFGDGLYKWDKELRGRLRDEYNDFRQPSDSRYPGFGDGPYLTASPVVNTIELPKSGHPCVLIQATDGLWDTMGNQNAIDLVSRWSDLQKSPQPEHETNTSVQSPEPVRFGNRAACWYSEARATYQDSNAAVHLIRNGLGGKHDEMVRGALSFTSPLSRWIRDDATVQVVFFGGRRGE</sequence>
<dbReference type="CDD" id="cd00143">
    <property type="entry name" value="PP2Cc"/>
    <property type="match status" value="1"/>
</dbReference>
<dbReference type="GO" id="GO:0005739">
    <property type="term" value="C:mitochondrion"/>
    <property type="evidence" value="ECO:0007669"/>
    <property type="project" value="TreeGrafter"/>
</dbReference>
<dbReference type="PROSITE" id="PS51746">
    <property type="entry name" value="PPM_2"/>
    <property type="match status" value="1"/>
</dbReference>
<dbReference type="Gene3D" id="3.60.40.10">
    <property type="entry name" value="PPM-type phosphatase domain"/>
    <property type="match status" value="1"/>
</dbReference>
<proteinExistence type="predicted"/>
<dbReference type="EMBL" id="JAGPXC010000004">
    <property type="protein sequence ID" value="KAH6653981.1"/>
    <property type="molecule type" value="Genomic_DNA"/>
</dbReference>